<evidence type="ECO:0000313" key="2">
    <source>
        <dbReference type="EMBL" id="MFD1234658.1"/>
    </source>
</evidence>
<comment type="caution">
    <text evidence="2">The sequence shown here is derived from an EMBL/GenBank/DDBJ whole genome shotgun (WGS) entry which is preliminary data.</text>
</comment>
<dbReference type="PANTHER" id="PTHR38011">
    <property type="entry name" value="DIHYDROFOLATE REDUCTASE FAMILY PROTEIN (AFU_ORTHOLOGUE AFUA_8G06820)"/>
    <property type="match status" value="1"/>
</dbReference>
<name>A0ABW3VJ03_9PSEU</name>
<proteinExistence type="predicted"/>
<dbReference type="RefSeq" id="WP_346094010.1">
    <property type="nucleotide sequence ID" value="NZ_BAABKS010000085.1"/>
</dbReference>
<gene>
    <name evidence="2" type="ORF">ACFQ34_15315</name>
</gene>
<dbReference type="PANTHER" id="PTHR38011:SF12">
    <property type="entry name" value="BIFUNCTIONAL DEAMINASE-REDUCTASE DOMAIN PROTEIN"/>
    <property type="match status" value="1"/>
</dbReference>
<dbReference type="InterPro" id="IPR050765">
    <property type="entry name" value="Riboflavin_Biosynth_HTPR"/>
</dbReference>
<dbReference type="Gene3D" id="3.40.430.10">
    <property type="entry name" value="Dihydrofolate Reductase, subunit A"/>
    <property type="match status" value="1"/>
</dbReference>
<feature type="domain" description="Bacterial bifunctional deaminase-reductase C-terminal" evidence="1">
    <location>
        <begin position="4"/>
        <end position="199"/>
    </location>
</feature>
<protein>
    <submittedName>
        <fullName evidence="2">Dihydrofolate reductase family protein</fullName>
    </submittedName>
</protein>
<dbReference type="Pfam" id="PF01872">
    <property type="entry name" value="RibD_C"/>
    <property type="match status" value="1"/>
</dbReference>
<organism evidence="2 3">
    <name type="scientific">Pseudonocardia benzenivorans</name>
    <dbReference type="NCBI Taxonomy" id="228005"/>
    <lineage>
        <taxon>Bacteria</taxon>
        <taxon>Bacillati</taxon>
        <taxon>Actinomycetota</taxon>
        <taxon>Actinomycetes</taxon>
        <taxon>Pseudonocardiales</taxon>
        <taxon>Pseudonocardiaceae</taxon>
        <taxon>Pseudonocardia</taxon>
    </lineage>
</organism>
<dbReference type="Proteomes" id="UP001597182">
    <property type="component" value="Unassembled WGS sequence"/>
</dbReference>
<evidence type="ECO:0000313" key="3">
    <source>
        <dbReference type="Proteomes" id="UP001597182"/>
    </source>
</evidence>
<evidence type="ECO:0000259" key="1">
    <source>
        <dbReference type="Pfam" id="PF01872"/>
    </source>
</evidence>
<reference evidence="3" key="1">
    <citation type="journal article" date="2019" name="Int. J. Syst. Evol. Microbiol.">
        <title>The Global Catalogue of Microorganisms (GCM) 10K type strain sequencing project: providing services to taxonomists for standard genome sequencing and annotation.</title>
        <authorList>
            <consortium name="The Broad Institute Genomics Platform"/>
            <consortium name="The Broad Institute Genome Sequencing Center for Infectious Disease"/>
            <person name="Wu L."/>
            <person name="Ma J."/>
        </authorList>
    </citation>
    <scope>NUCLEOTIDE SEQUENCE [LARGE SCALE GENOMIC DNA]</scope>
    <source>
        <strain evidence="3">CCUG 49018</strain>
    </source>
</reference>
<sequence>MTGKLRVSVSVSIDGYMAGPDQSLENPLGIGGERLHEWALATRSFREKFGREGGSTGVDDDVIAAADAGVGATVMGRNMFSPGRGEWDLSWTGWWGDTPPFGHDVFVLTHHDREPVGMKGGTTFRFVTTGIDDALALARAAAGDRDVRLGGGVSTVRECLRARLVDEMDLAVVPVLLGSGERLLDGLSPDGYTCTRVSASDTVAHLRFVCG</sequence>
<keyword evidence="3" id="KW-1185">Reference proteome</keyword>
<dbReference type="InterPro" id="IPR024072">
    <property type="entry name" value="DHFR-like_dom_sf"/>
</dbReference>
<dbReference type="SUPFAM" id="SSF53597">
    <property type="entry name" value="Dihydrofolate reductase-like"/>
    <property type="match status" value="1"/>
</dbReference>
<dbReference type="InterPro" id="IPR002734">
    <property type="entry name" value="RibDG_C"/>
</dbReference>
<accession>A0ABW3VJ03</accession>
<dbReference type="EMBL" id="JBHTMB010000137">
    <property type="protein sequence ID" value="MFD1234658.1"/>
    <property type="molecule type" value="Genomic_DNA"/>
</dbReference>